<keyword evidence="5" id="KW-1185">Reference proteome</keyword>
<comment type="caution">
    <text evidence="4">The sequence shown here is derived from an EMBL/GenBank/DDBJ whole genome shotgun (WGS) entry which is preliminary data.</text>
</comment>
<dbReference type="EMBL" id="SJKB01000001">
    <property type="protein sequence ID" value="TCC65844.1"/>
    <property type="molecule type" value="Genomic_DNA"/>
</dbReference>
<sequence>MFAPTEPARVAVVTGGAGGLGRACVESLLARGTAVAVVDRLPPKDLPDKAICVTADVTSPDQVRSAHEEVVDRLGGVSILVNAAGIARSTRFADISLDEWQSVLGVSITGTFLMTQACLPGMRAAGWGRIVNFSSTAGKNVSTLGGAHYTTAKAGLLGLTRALAQELGPLGITVNAVCPGLFDTEMARSLAPGRDLDAYLGGLPVPRIGQPSEVGELVAFLAGDQAAYITGASVDINGGELMV</sequence>
<dbReference type="OrthoDB" id="7064009at2"/>
<evidence type="ECO:0000256" key="2">
    <source>
        <dbReference type="ARBA" id="ARBA00023002"/>
    </source>
</evidence>
<evidence type="ECO:0000259" key="3">
    <source>
        <dbReference type="SMART" id="SM00822"/>
    </source>
</evidence>
<dbReference type="RefSeq" id="WP_131350608.1">
    <property type="nucleotide sequence ID" value="NZ_SJKB01000001.1"/>
</dbReference>
<dbReference type="PRINTS" id="PR00081">
    <property type="entry name" value="GDHRDH"/>
</dbReference>
<proteinExistence type="inferred from homology"/>
<evidence type="ECO:0000313" key="4">
    <source>
        <dbReference type="EMBL" id="TCC65844.1"/>
    </source>
</evidence>
<dbReference type="NCBIfam" id="NF009466">
    <property type="entry name" value="PRK12826.1-2"/>
    <property type="match status" value="1"/>
</dbReference>
<evidence type="ECO:0000256" key="1">
    <source>
        <dbReference type="ARBA" id="ARBA00006484"/>
    </source>
</evidence>
<dbReference type="FunFam" id="3.40.50.720:FF:000173">
    <property type="entry name" value="3-oxoacyl-[acyl-carrier protein] reductase"/>
    <property type="match status" value="1"/>
</dbReference>
<dbReference type="Pfam" id="PF13561">
    <property type="entry name" value="adh_short_C2"/>
    <property type="match status" value="1"/>
</dbReference>
<accession>A0A4R0L143</accession>
<reference evidence="4 5" key="1">
    <citation type="submission" date="2019-02" db="EMBL/GenBank/DDBJ databases">
        <title>Kribbella capetownensis sp. nov. and Kribbella speibonae sp. nov., isolated from soil.</title>
        <authorList>
            <person name="Curtis S.M."/>
            <person name="Norton I."/>
            <person name="Everest G.J."/>
            <person name="Meyers P.R."/>
        </authorList>
    </citation>
    <scope>NUCLEOTIDE SEQUENCE [LARGE SCALE GENOMIC DNA]</scope>
    <source>
        <strain evidence="4 5">NRRL B-24813</strain>
    </source>
</reference>
<dbReference type="PANTHER" id="PTHR42879:SF2">
    <property type="entry name" value="3-OXOACYL-[ACYL-CARRIER-PROTEIN] REDUCTASE FABG"/>
    <property type="match status" value="1"/>
</dbReference>
<feature type="domain" description="Ketoreductase" evidence="3">
    <location>
        <begin position="9"/>
        <end position="180"/>
    </location>
</feature>
<dbReference type="InterPro" id="IPR050259">
    <property type="entry name" value="SDR"/>
</dbReference>
<dbReference type="InterPro" id="IPR036291">
    <property type="entry name" value="NAD(P)-bd_dom_sf"/>
</dbReference>
<name>A0A4R0L143_9ACTN</name>
<dbReference type="Gene3D" id="3.40.50.720">
    <property type="entry name" value="NAD(P)-binding Rossmann-like Domain"/>
    <property type="match status" value="1"/>
</dbReference>
<comment type="similarity">
    <text evidence="1">Belongs to the short-chain dehydrogenases/reductases (SDR) family.</text>
</comment>
<gene>
    <name evidence="4" type="ORF">E0H73_02630</name>
</gene>
<dbReference type="PRINTS" id="PR00080">
    <property type="entry name" value="SDRFAMILY"/>
</dbReference>
<dbReference type="SUPFAM" id="SSF51735">
    <property type="entry name" value="NAD(P)-binding Rossmann-fold domains"/>
    <property type="match status" value="1"/>
</dbReference>
<organism evidence="4 5">
    <name type="scientific">Kribbella pittospori</name>
    <dbReference type="NCBI Taxonomy" id="722689"/>
    <lineage>
        <taxon>Bacteria</taxon>
        <taxon>Bacillati</taxon>
        <taxon>Actinomycetota</taxon>
        <taxon>Actinomycetes</taxon>
        <taxon>Propionibacteriales</taxon>
        <taxon>Kribbellaceae</taxon>
        <taxon>Kribbella</taxon>
    </lineage>
</organism>
<dbReference type="Proteomes" id="UP000291144">
    <property type="component" value="Unassembled WGS sequence"/>
</dbReference>
<dbReference type="InterPro" id="IPR057326">
    <property type="entry name" value="KR_dom"/>
</dbReference>
<dbReference type="PANTHER" id="PTHR42879">
    <property type="entry name" value="3-OXOACYL-(ACYL-CARRIER-PROTEIN) REDUCTASE"/>
    <property type="match status" value="1"/>
</dbReference>
<dbReference type="AlphaFoldDB" id="A0A4R0L143"/>
<protein>
    <submittedName>
        <fullName evidence="4">SDR family oxidoreductase</fullName>
    </submittedName>
</protein>
<evidence type="ECO:0000313" key="5">
    <source>
        <dbReference type="Proteomes" id="UP000291144"/>
    </source>
</evidence>
<dbReference type="SMART" id="SM00822">
    <property type="entry name" value="PKS_KR"/>
    <property type="match status" value="1"/>
</dbReference>
<dbReference type="InterPro" id="IPR002347">
    <property type="entry name" value="SDR_fam"/>
</dbReference>
<keyword evidence="2" id="KW-0560">Oxidoreductase</keyword>
<dbReference type="GO" id="GO:0016491">
    <property type="term" value="F:oxidoreductase activity"/>
    <property type="evidence" value="ECO:0007669"/>
    <property type="project" value="UniProtKB-KW"/>
</dbReference>